<dbReference type="SUPFAM" id="SSF103642">
    <property type="entry name" value="Sec-C motif"/>
    <property type="match status" value="1"/>
</dbReference>
<dbReference type="InterPro" id="IPR036255">
    <property type="entry name" value="YgfB-like_sf"/>
</dbReference>
<dbReference type="Pfam" id="PF02810">
    <property type="entry name" value="SEC-C"/>
    <property type="match status" value="1"/>
</dbReference>
<proteinExistence type="predicted"/>
<dbReference type="RefSeq" id="WP_014595266.1">
    <property type="nucleotide sequence ID" value="NC_017531.2"/>
</dbReference>
<protein>
    <submittedName>
        <fullName evidence="1">Protein YecA</fullName>
    </submittedName>
</protein>
<dbReference type="PANTHER" id="PTHR33747">
    <property type="entry name" value="UPF0225 PROTEIN SCO1677"/>
    <property type="match status" value="1"/>
</dbReference>
<dbReference type="InterPro" id="IPR004027">
    <property type="entry name" value="SEC_C_motif"/>
</dbReference>
<dbReference type="NCBIfam" id="TIGR02292">
    <property type="entry name" value="ygfB_yecA"/>
    <property type="match status" value="1"/>
</dbReference>
<dbReference type="Proteomes" id="UP000006690">
    <property type="component" value="Chromosome"/>
</dbReference>
<evidence type="ECO:0000313" key="2">
    <source>
        <dbReference type="Proteomes" id="UP000006690"/>
    </source>
</evidence>
<dbReference type="eggNOG" id="COG3318">
    <property type="taxonomic scope" value="Bacteria"/>
</dbReference>
<dbReference type="EMBL" id="AP012032">
    <property type="protein sequence ID" value="BAK13813.1"/>
    <property type="molecule type" value="Genomic_DNA"/>
</dbReference>
<dbReference type="HOGENOM" id="CLU_078487_0_1_6"/>
<dbReference type="OrthoDB" id="570299at2"/>
<dbReference type="KEGG" id="paj:PAJ_3734"/>
<sequence>MKEGPLSEKELQWLEDMLEKYGSEASILDVSELDGLLTAVLSGPTTVEPSRWLVALWGGEKHIPKWSNEREMTRFMELSFQHMNDIADRLSEFPEQFEPLFGVREMEGLEFTVAEEWCYGYMRGVALTDWSALPAELQDSLDAIALHGTEENLEKVDALTPEEMESSIDAIRPAALALHDYWISQPEAIPQVQQPVTAEKQPGRNDPCPCGSGRKYKQCCLH</sequence>
<gene>
    <name evidence="1" type="primary">yecA</name>
    <name evidence="1" type="ordered locus">PAJ_3734</name>
</gene>
<dbReference type="Pfam" id="PF03695">
    <property type="entry name" value="UPF0149"/>
    <property type="match status" value="1"/>
</dbReference>
<evidence type="ECO:0000313" key="1">
    <source>
        <dbReference type="EMBL" id="BAK13813.1"/>
    </source>
</evidence>
<dbReference type="SUPFAM" id="SSF101327">
    <property type="entry name" value="YgfB-like"/>
    <property type="match status" value="1"/>
</dbReference>
<accession>A0A0H3L795</accession>
<dbReference type="InterPro" id="IPR011978">
    <property type="entry name" value="YgfB-like"/>
</dbReference>
<dbReference type="eggNOG" id="COG3012">
    <property type="taxonomic scope" value="Bacteria"/>
</dbReference>
<organism evidence="1 2">
    <name type="scientific">Pantoea ananatis (strain AJ13355)</name>
    <dbReference type="NCBI Taxonomy" id="932677"/>
    <lineage>
        <taxon>Bacteria</taxon>
        <taxon>Pseudomonadati</taxon>
        <taxon>Pseudomonadota</taxon>
        <taxon>Gammaproteobacteria</taxon>
        <taxon>Enterobacterales</taxon>
        <taxon>Erwiniaceae</taxon>
        <taxon>Pantoea</taxon>
    </lineage>
</organism>
<dbReference type="Gene3D" id="1.20.120.740">
    <property type="entry name" value="YgfB uncharacterised protein family UPF0149, PF03695"/>
    <property type="match status" value="1"/>
</dbReference>
<dbReference type="PANTHER" id="PTHR33747:SF9">
    <property type="entry name" value="METAL-BINDING PROTEIN"/>
    <property type="match status" value="1"/>
</dbReference>
<dbReference type="NCBIfam" id="NF007704">
    <property type="entry name" value="PRK10396.1"/>
    <property type="match status" value="1"/>
</dbReference>
<reference evidence="2" key="1">
    <citation type="journal article" date="2012" name="Appl. Microbiol. Biotechnol.">
        <title>The complete genome sequence of Pantoea ananatis AJ13355, an organism with great biotechnological potential.</title>
        <authorList>
            <person name="Hara Y."/>
            <person name="Kadotani N."/>
            <person name="Izui H."/>
            <person name="Katashkina J.I."/>
            <person name="Kuvaeva T.M."/>
            <person name="Andreeva I.G."/>
            <person name="Golubeva L.I."/>
            <person name="Malko D.B."/>
            <person name="Makeev V.J."/>
            <person name="Mashko S.V."/>
            <person name="Kozlov Y.I."/>
        </authorList>
    </citation>
    <scope>NUCLEOTIDE SEQUENCE [LARGE SCALE GENOMIC DNA]</scope>
    <source>
        <strain evidence="2">AJ13355</strain>
    </source>
</reference>
<name>A0A0H3L795_PANAA</name>
<dbReference type="PATRIC" id="fig|932677.3.peg.4306"/>
<dbReference type="AlphaFoldDB" id="A0A0H3L795"/>